<accession>A0ABV5UPM7</accession>
<reference evidence="1 2" key="1">
    <citation type="submission" date="2024-09" db="EMBL/GenBank/DDBJ databases">
        <authorList>
            <person name="Sun Q."/>
            <person name="Mori K."/>
        </authorList>
    </citation>
    <scope>NUCLEOTIDE SEQUENCE [LARGE SCALE GENOMIC DNA]</scope>
    <source>
        <strain evidence="1 2">JCM 13519</strain>
    </source>
</reference>
<organism evidence="1 2">
    <name type="scientific">Arthrobacter methylotrophus</name>
    <dbReference type="NCBI Taxonomy" id="121291"/>
    <lineage>
        <taxon>Bacteria</taxon>
        <taxon>Bacillati</taxon>
        <taxon>Actinomycetota</taxon>
        <taxon>Actinomycetes</taxon>
        <taxon>Micrococcales</taxon>
        <taxon>Micrococcaceae</taxon>
        <taxon>Arthrobacter</taxon>
    </lineage>
</organism>
<comment type="caution">
    <text evidence="1">The sequence shown here is derived from an EMBL/GenBank/DDBJ whole genome shotgun (WGS) entry which is preliminary data.</text>
</comment>
<dbReference type="EMBL" id="JBHMBH010000019">
    <property type="protein sequence ID" value="MFB9714063.1"/>
    <property type="molecule type" value="Genomic_DNA"/>
</dbReference>
<sequence>MGERKAVTKAIATRYARSGRAAKKTILDELCATTDWHRDHARKVLRLASACCGTAGFGAAPAPVQGTPDR</sequence>
<evidence type="ECO:0000313" key="2">
    <source>
        <dbReference type="Proteomes" id="UP001589536"/>
    </source>
</evidence>
<dbReference type="Proteomes" id="UP001589536">
    <property type="component" value="Unassembled WGS sequence"/>
</dbReference>
<name>A0ABV5UPM7_9MICC</name>
<evidence type="ECO:0008006" key="3">
    <source>
        <dbReference type="Google" id="ProtNLM"/>
    </source>
</evidence>
<dbReference type="RefSeq" id="WP_345043070.1">
    <property type="nucleotide sequence ID" value="NZ_BAABED010000001.1"/>
</dbReference>
<gene>
    <name evidence="1" type="ORF">ACFFPI_07820</name>
</gene>
<evidence type="ECO:0000313" key="1">
    <source>
        <dbReference type="EMBL" id="MFB9714063.1"/>
    </source>
</evidence>
<protein>
    <recommendedName>
        <fullName evidence="3">Transposase</fullName>
    </recommendedName>
</protein>
<proteinExistence type="predicted"/>
<keyword evidence="2" id="KW-1185">Reference proteome</keyword>